<reference evidence="1 2" key="1">
    <citation type="journal article" date="2014" name="BMC Genomics">
        <title>Comparison of environmental and isolate Sulfobacillus genomes reveals diverse carbon, sulfur, nitrogen, and hydrogen metabolisms.</title>
        <authorList>
            <person name="Justice N.B."/>
            <person name="Norman A."/>
            <person name="Brown C.T."/>
            <person name="Singh A."/>
            <person name="Thomas B.C."/>
            <person name="Banfield J.F."/>
        </authorList>
    </citation>
    <scope>NUCLEOTIDE SEQUENCE [LARGE SCALE GENOMIC DNA]</scope>
    <source>
        <strain evidence="1">AMDSBA1</strain>
    </source>
</reference>
<organism evidence="1 2">
    <name type="scientific">Sulfobacillus benefaciens</name>
    <dbReference type="NCBI Taxonomy" id="453960"/>
    <lineage>
        <taxon>Bacteria</taxon>
        <taxon>Bacillati</taxon>
        <taxon>Bacillota</taxon>
        <taxon>Clostridia</taxon>
        <taxon>Eubacteriales</taxon>
        <taxon>Clostridiales Family XVII. Incertae Sedis</taxon>
        <taxon>Sulfobacillus</taxon>
    </lineage>
</organism>
<dbReference type="AlphaFoldDB" id="A0A2T2WT85"/>
<evidence type="ECO:0000313" key="1">
    <source>
        <dbReference type="EMBL" id="PSR25455.1"/>
    </source>
</evidence>
<sequence length="64" mass="7164">MMPAPLLPIDQRTLTRHETADLLRGLSDFIETYPGDNFVVTIDIVPRTAEPTRPKNKRTATKSG</sequence>
<name>A0A2T2WT85_9FIRM</name>
<proteinExistence type="predicted"/>
<comment type="caution">
    <text evidence="1">The sequence shown here is derived from an EMBL/GenBank/DDBJ whole genome shotgun (WGS) entry which is preliminary data.</text>
</comment>
<evidence type="ECO:0000313" key="2">
    <source>
        <dbReference type="Proteomes" id="UP000242699"/>
    </source>
</evidence>
<gene>
    <name evidence="1" type="ORF">C7B43_16830</name>
</gene>
<protein>
    <submittedName>
        <fullName evidence="1">Uncharacterized protein</fullName>
    </submittedName>
</protein>
<dbReference type="Proteomes" id="UP000242699">
    <property type="component" value="Unassembled WGS sequence"/>
</dbReference>
<accession>A0A2T2WT85</accession>
<dbReference type="EMBL" id="PXYT01000054">
    <property type="protein sequence ID" value="PSR25455.1"/>
    <property type="molecule type" value="Genomic_DNA"/>
</dbReference>